<dbReference type="VEuPathDB" id="FungiDB:PV09_06812"/>
<dbReference type="OrthoDB" id="4060227at2759"/>
<dbReference type="SMART" id="SM00906">
    <property type="entry name" value="Fungal_trans"/>
    <property type="match status" value="1"/>
</dbReference>
<dbReference type="GO" id="GO:0005634">
    <property type="term" value="C:nucleus"/>
    <property type="evidence" value="ECO:0007669"/>
    <property type="project" value="UniProtKB-SubCell"/>
</dbReference>
<dbReference type="PANTHER" id="PTHR31845:SF17">
    <property type="entry name" value="ZN(II)2CYS6 TRANSCRIPTION FACTOR (EUROFUNG)"/>
    <property type="match status" value="1"/>
</dbReference>
<feature type="domain" description="Xylanolytic transcriptional activator regulatory" evidence="7">
    <location>
        <begin position="165"/>
        <end position="241"/>
    </location>
</feature>
<evidence type="ECO:0000256" key="4">
    <source>
        <dbReference type="ARBA" id="ARBA00023163"/>
    </source>
</evidence>
<evidence type="ECO:0000313" key="9">
    <source>
        <dbReference type="Proteomes" id="UP000053259"/>
    </source>
</evidence>
<proteinExistence type="predicted"/>
<protein>
    <recommendedName>
        <fullName evidence="7">Xylanolytic transcriptional activator regulatory domain-containing protein</fullName>
    </recommendedName>
</protein>
<dbReference type="GeneID" id="27314785"/>
<sequence length="400" mass="46181">MDMTRENSPEMTTREDQQDPVSLTEPMGSLYEVTRLRNIRSNQSKTYRSETRDESEPSDFISRGLLSESEAYELYKIFHASLNHYLWVGLEEIHADFASVRRSSPLLTATILTVTALHVPTSTETFDKCYKEFLELVSSSMFSRYHAIDDVRALVIAAFWLSDVSWKLSGHAIRIATELNIHQSFYKALEGDREHFLRARLWYMLYVCDHHFSIAYGRPPMISESPQIRQIDQFLQNPHANALDERILSQVALMHILTRVHDSFAERRLPQQHDASRALLSEEDFPLMRSFNLEIDQWRIKWHSMQRNNTYIGTFPPKGILLYSYFAKLQLNAFAIRGIGIGHGRLSTERKEFANMAISAAASILTFVLEEEDLRRALVGTPLQVICLVLIFNFNPLTSL</sequence>
<evidence type="ECO:0000256" key="6">
    <source>
        <dbReference type="SAM" id="MobiDB-lite"/>
    </source>
</evidence>
<reference evidence="8 9" key="1">
    <citation type="submission" date="2015-01" db="EMBL/GenBank/DDBJ databases">
        <title>The Genome Sequence of Ochroconis gallopava CBS43764.</title>
        <authorList>
            <consortium name="The Broad Institute Genomics Platform"/>
            <person name="Cuomo C."/>
            <person name="de Hoog S."/>
            <person name="Gorbushina A."/>
            <person name="Stielow B."/>
            <person name="Teixiera M."/>
            <person name="Abouelleil A."/>
            <person name="Chapman S.B."/>
            <person name="Priest M."/>
            <person name="Young S.K."/>
            <person name="Wortman J."/>
            <person name="Nusbaum C."/>
            <person name="Birren B."/>
        </authorList>
    </citation>
    <scope>NUCLEOTIDE SEQUENCE [LARGE SCALE GENOMIC DNA]</scope>
    <source>
        <strain evidence="8 9">CBS 43764</strain>
    </source>
</reference>
<keyword evidence="9" id="KW-1185">Reference proteome</keyword>
<dbReference type="Pfam" id="PF04082">
    <property type="entry name" value="Fungal_trans"/>
    <property type="match status" value="1"/>
</dbReference>
<evidence type="ECO:0000259" key="7">
    <source>
        <dbReference type="SMART" id="SM00906"/>
    </source>
</evidence>
<dbReference type="RefSeq" id="XP_016211846.1">
    <property type="nucleotide sequence ID" value="XM_016360507.1"/>
</dbReference>
<evidence type="ECO:0000256" key="5">
    <source>
        <dbReference type="ARBA" id="ARBA00023242"/>
    </source>
</evidence>
<keyword evidence="5" id="KW-0539">Nucleus</keyword>
<organism evidence="8 9">
    <name type="scientific">Verruconis gallopava</name>
    <dbReference type="NCBI Taxonomy" id="253628"/>
    <lineage>
        <taxon>Eukaryota</taxon>
        <taxon>Fungi</taxon>
        <taxon>Dikarya</taxon>
        <taxon>Ascomycota</taxon>
        <taxon>Pezizomycotina</taxon>
        <taxon>Dothideomycetes</taxon>
        <taxon>Pleosporomycetidae</taxon>
        <taxon>Venturiales</taxon>
        <taxon>Sympoventuriaceae</taxon>
        <taxon>Verruconis</taxon>
    </lineage>
</organism>
<dbReference type="EMBL" id="KN847552">
    <property type="protein sequence ID" value="KIW01977.1"/>
    <property type="molecule type" value="Genomic_DNA"/>
</dbReference>
<dbReference type="HOGENOM" id="CLU_011003_1_1_1"/>
<dbReference type="GO" id="GO:0000976">
    <property type="term" value="F:transcription cis-regulatory region binding"/>
    <property type="evidence" value="ECO:0007669"/>
    <property type="project" value="TreeGrafter"/>
</dbReference>
<dbReference type="GO" id="GO:0006351">
    <property type="term" value="P:DNA-templated transcription"/>
    <property type="evidence" value="ECO:0007669"/>
    <property type="project" value="InterPro"/>
</dbReference>
<dbReference type="CDD" id="cd12148">
    <property type="entry name" value="fungal_TF_MHR"/>
    <property type="match status" value="1"/>
</dbReference>
<dbReference type="InterPro" id="IPR007219">
    <property type="entry name" value="XnlR_reg_dom"/>
</dbReference>
<name>A0A0D1YMH8_9PEZI</name>
<gene>
    <name evidence="8" type="ORF">PV09_06812</name>
</gene>
<dbReference type="GO" id="GO:0008270">
    <property type="term" value="F:zinc ion binding"/>
    <property type="evidence" value="ECO:0007669"/>
    <property type="project" value="InterPro"/>
</dbReference>
<dbReference type="InParanoid" id="A0A0D1YMH8"/>
<dbReference type="InterPro" id="IPR051089">
    <property type="entry name" value="prtT"/>
</dbReference>
<dbReference type="AlphaFoldDB" id="A0A0D1YMH8"/>
<comment type="subcellular location">
    <subcellularLocation>
        <location evidence="1">Nucleus</location>
    </subcellularLocation>
</comment>
<evidence type="ECO:0000256" key="1">
    <source>
        <dbReference type="ARBA" id="ARBA00004123"/>
    </source>
</evidence>
<keyword evidence="3" id="KW-0238">DNA-binding</keyword>
<dbReference type="GO" id="GO:0000981">
    <property type="term" value="F:DNA-binding transcription factor activity, RNA polymerase II-specific"/>
    <property type="evidence" value="ECO:0007669"/>
    <property type="project" value="TreeGrafter"/>
</dbReference>
<dbReference type="PANTHER" id="PTHR31845">
    <property type="entry name" value="FINGER DOMAIN PROTEIN, PUTATIVE-RELATED"/>
    <property type="match status" value="1"/>
</dbReference>
<evidence type="ECO:0000256" key="3">
    <source>
        <dbReference type="ARBA" id="ARBA00023125"/>
    </source>
</evidence>
<dbReference type="Proteomes" id="UP000053259">
    <property type="component" value="Unassembled WGS sequence"/>
</dbReference>
<evidence type="ECO:0000313" key="8">
    <source>
        <dbReference type="EMBL" id="KIW01977.1"/>
    </source>
</evidence>
<evidence type="ECO:0000256" key="2">
    <source>
        <dbReference type="ARBA" id="ARBA00023015"/>
    </source>
</evidence>
<feature type="compositionally biased region" description="Basic and acidic residues" evidence="6">
    <location>
        <begin position="1"/>
        <end position="17"/>
    </location>
</feature>
<keyword evidence="2" id="KW-0805">Transcription regulation</keyword>
<accession>A0A0D1YMH8</accession>
<feature type="region of interest" description="Disordered" evidence="6">
    <location>
        <begin position="1"/>
        <end position="28"/>
    </location>
</feature>
<keyword evidence="4" id="KW-0804">Transcription</keyword>